<dbReference type="Gene3D" id="1.10.510.10">
    <property type="entry name" value="Transferase(Phosphotransferase) domain 1"/>
    <property type="match status" value="1"/>
</dbReference>
<dbReference type="EMBL" id="LR862133">
    <property type="protein sequence ID" value="CAD1838246.1"/>
    <property type="molecule type" value="Genomic_DNA"/>
</dbReference>
<keyword evidence="3" id="KW-0812">Transmembrane</keyword>
<protein>
    <recommendedName>
        <fullName evidence="9">Protein kinase domain-containing protein</fullName>
    </recommendedName>
</protein>
<feature type="region of interest" description="Disordered" evidence="8">
    <location>
        <begin position="432"/>
        <end position="624"/>
    </location>
</feature>
<proteinExistence type="predicted"/>
<keyword evidence="6" id="KW-0472">Membrane</keyword>
<dbReference type="AlphaFoldDB" id="A0A6V7Q5X8"/>
<evidence type="ECO:0000256" key="8">
    <source>
        <dbReference type="SAM" id="MobiDB-lite"/>
    </source>
</evidence>
<evidence type="ECO:0000256" key="3">
    <source>
        <dbReference type="ARBA" id="ARBA00022692"/>
    </source>
</evidence>
<dbReference type="GO" id="GO:0005524">
    <property type="term" value="F:ATP binding"/>
    <property type="evidence" value="ECO:0007669"/>
    <property type="project" value="InterPro"/>
</dbReference>
<feature type="compositionally biased region" description="Polar residues" evidence="8">
    <location>
        <begin position="700"/>
        <end position="719"/>
    </location>
</feature>
<keyword evidence="5" id="KW-1133">Transmembrane helix</keyword>
<feature type="region of interest" description="Disordered" evidence="8">
    <location>
        <begin position="641"/>
        <end position="725"/>
    </location>
</feature>
<feature type="domain" description="Protein kinase" evidence="9">
    <location>
        <begin position="1"/>
        <end position="116"/>
    </location>
</feature>
<feature type="compositionally biased region" description="Polar residues" evidence="8">
    <location>
        <begin position="437"/>
        <end position="450"/>
    </location>
</feature>
<organism evidence="10">
    <name type="scientific">Ananas comosus var. bracteatus</name>
    <name type="common">red pineapple</name>
    <dbReference type="NCBI Taxonomy" id="296719"/>
    <lineage>
        <taxon>Eukaryota</taxon>
        <taxon>Viridiplantae</taxon>
        <taxon>Streptophyta</taxon>
        <taxon>Embryophyta</taxon>
        <taxon>Tracheophyta</taxon>
        <taxon>Spermatophyta</taxon>
        <taxon>Magnoliopsida</taxon>
        <taxon>Liliopsida</taxon>
        <taxon>Poales</taxon>
        <taxon>Bromeliaceae</taxon>
        <taxon>Bromelioideae</taxon>
        <taxon>Ananas</taxon>
    </lineage>
</organism>
<dbReference type="GO" id="GO:0004674">
    <property type="term" value="F:protein serine/threonine kinase activity"/>
    <property type="evidence" value="ECO:0007669"/>
    <property type="project" value="UniProtKB-KW"/>
</dbReference>
<keyword evidence="2" id="KW-0723">Serine/threonine-protein kinase</keyword>
<sequence length="765" mass="82078">MYSRNFGAVSYKADVYSFGMLVMEMVGGRRNADPRIENQSEFYFPEWIYDQLVNGQDIGPAIEIANTSEIEIAKKLAVVALWCIQWDPRDRPSMMRVVQMLIGDSQNLPMPPTPFVSSPGQDAGAATLPLVHENGPLRCALHSASESSSAASGGTPAHSCGCPFACASGCPPRSHCEALNHEAHVCGSSFLSQHGHLLALLDGFSPPSILGAGPLKLSAILYSCISPIQTSLRRCTLSLYPPRFGRPTSEFRVGSFLPMTRAVFFPSWAVRESAVGRGSLRFQGYTFLFSNWVEMGERERGHLHHKVWIKLHDWPILCWNIEDVKAAVCDFGELWDVDIQSEQASIVSYFRLLERCQHVDVIPESIDLMVEDRCFSVPIEIDSVEEANPILLGESLDEQLDLGAPTGGRRAPTGGRRQASTCDFRRKTWRWRPINGLSPNPSTSNSNGCNPTLPYIPSDMTRPALVSGPAESRDDESRDILSAPLAPTGPVPNKAAFVPTSLNLPDGDPVDPRLDPIGSRPLSTVADLIGPSSDPVGPRLDPIGSRPNSTDADPIGPSSDTSLFGTLLNSAQPTPIAPQNEPRPNASSTSPIPLLGAPTAPLGHVSPPHCVSPPTASPPNSVIASGGFDARHLCRATASGNPSIFRRKSSGSKVQEDKSHDSHLEAASPTTDCTTFRGSSRGRFGTSGSFVETDKISGSFAGQTNATPPMSDLASSQNRDTTHPLTPDEIQLIKTVCGISDIDVGAAPICQNAPARIIGANYTGV</sequence>
<feature type="compositionally biased region" description="Basic and acidic residues" evidence="8">
    <location>
        <begin position="654"/>
        <end position="664"/>
    </location>
</feature>
<gene>
    <name evidence="10" type="ORF">CB5_LOCUS21457</name>
</gene>
<evidence type="ECO:0000256" key="1">
    <source>
        <dbReference type="ARBA" id="ARBA00004479"/>
    </source>
</evidence>
<evidence type="ECO:0000256" key="6">
    <source>
        <dbReference type="ARBA" id="ARBA00023136"/>
    </source>
</evidence>
<feature type="region of interest" description="Disordered" evidence="8">
    <location>
        <begin position="401"/>
        <end position="420"/>
    </location>
</feature>
<keyword evidence="2" id="KW-0808">Transferase</keyword>
<dbReference type="InterPro" id="IPR000719">
    <property type="entry name" value="Prot_kinase_dom"/>
</dbReference>
<evidence type="ECO:0000256" key="5">
    <source>
        <dbReference type="ARBA" id="ARBA00022989"/>
    </source>
</evidence>
<keyword evidence="2" id="KW-0418">Kinase</keyword>
<evidence type="ECO:0000256" key="4">
    <source>
        <dbReference type="ARBA" id="ARBA00022729"/>
    </source>
</evidence>
<evidence type="ECO:0000313" key="10">
    <source>
        <dbReference type="EMBL" id="CAD1838246.1"/>
    </source>
</evidence>
<feature type="compositionally biased region" description="Low complexity" evidence="8">
    <location>
        <begin position="403"/>
        <end position="417"/>
    </location>
</feature>
<comment type="subcellular location">
    <subcellularLocation>
        <location evidence="1">Membrane</location>
        <topology evidence="1">Single-pass type I membrane protein</topology>
    </subcellularLocation>
</comment>
<feature type="compositionally biased region" description="Low complexity" evidence="8">
    <location>
        <begin position="674"/>
        <end position="690"/>
    </location>
</feature>
<feature type="compositionally biased region" description="Polar residues" evidence="8">
    <location>
        <begin position="558"/>
        <end position="573"/>
    </location>
</feature>
<dbReference type="InterPro" id="IPR045874">
    <property type="entry name" value="LRK10/LRL21-25-like"/>
</dbReference>
<reference evidence="10" key="1">
    <citation type="submission" date="2020-07" db="EMBL/GenBank/DDBJ databases">
        <authorList>
            <person name="Lin J."/>
        </authorList>
    </citation>
    <scope>NUCLEOTIDE SEQUENCE</scope>
</reference>
<keyword evidence="4" id="KW-0732">Signal</keyword>
<dbReference type="SUPFAM" id="SSF56112">
    <property type="entry name" value="Protein kinase-like (PK-like)"/>
    <property type="match status" value="1"/>
</dbReference>
<dbReference type="PANTHER" id="PTHR27009">
    <property type="entry name" value="RUST RESISTANCE KINASE LR10-RELATED"/>
    <property type="match status" value="1"/>
</dbReference>
<accession>A0A6V7Q5X8</accession>
<evidence type="ECO:0000256" key="7">
    <source>
        <dbReference type="ARBA" id="ARBA00023180"/>
    </source>
</evidence>
<evidence type="ECO:0000259" key="9">
    <source>
        <dbReference type="PROSITE" id="PS50011"/>
    </source>
</evidence>
<keyword evidence="7" id="KW-0325">Glycoprotein</keyword>
<dbReference type="PROSITE" id="PS50011">
    <property type="entry name" value="PROTEIN_KINASE_DOM"/>
    <property type="match status" value="1"/>
</dbReference>
<evidence type="ECO:0000256" key="2">
    <source>
        <dbReference type="ARBA" id="ARBA00022527"/>
    </source>
</evidence>
<name>A0A6V7Q5X8_ANACO</name>
<dbReference type="InterPro" id="IPR011009">
    <property type="entry name" value="Kinase-like_dom_sf"/>
</dbReference>
<dbReference type="GO" id="GO:0016020">
    <property type="term" value="C:membrane"/>
    <property type="evidence" value="ECO:0007669"/>
    <property type="project" value="UniProtKB-SubCell"/>
</dbReference>